<name>A0A069DSQ5_9HEMI</name>
<dbReference type="SMART" id="SM00255">
    <property type="entry name" value="TIR"/>
    <property type="match status" value="1"/>
</dbReference>
<dbReference type="SUPFAM" id="SSF52200">
    <property type="entry name" value="Toll/Interleukin receptor TIR domain"/>
    <property type="match status" value="1"/>
</dbReference>
<dbReference type="PANTHER" id="PTHR15079">
    <property type="entry name" value="MYD88"/>
    <property type="match status" value="1"/>
</dbReference>
<feature type="non-terminal residue" evidence="2">
    <location>
        <position position="1"/>
    </location>
</feature>
<dbReference type="InterPro" id="IPR035897">
    <property type="entry name" value="Toll_tir_struct_dom_sf"/>
</dbReference>
<dbReference type="GO" id="GO:0035325">
    <property type="term" value="F:Toll-like receptor binding"/>
    <property type="evidence" value="ECO:0007669"/>
    <property type="project" value="TreeGrafter"/>
</dbReference>
<dbReference type="GO" id="GO:0045087">
    <property type="term" value="P:innate immune response"/>
    <property type="evidence" value="ECO:0007669"/>
    <property type="project" value="TreeGrafter"/>
</dbReference>
<dbReference type="GO" id="GO:0008063">
    <property type="term" value="P:Toll signaling pathway"/>
    <property type="evidence" value="ECO:0007669"/>
    <property type="project" value="TreeGrafter"/>
</dbReference>
<proteinExistence type="evidence at transcript level"/>
<dbReference type="Gene3D" id="3.40.50.10140">
    <property type="entry name" value="Toll/interleukin-1 receptor homology (TIR) domain"/>
    <property type="match status" value="1"/>
</dbReference>
<accession>A0A069DSQ5</accession>
<dbReference type="GO" id="GO:0043123">
    <property type="term" value="P:positive regulation of canonical NF-kappaB signal transduction"/>
    <property type="evidence" value="ECO:0007669"/>
    <property type="project" value="InterPro"/>
</dbReference>
<protein>
    <submittedName>
        <fullName evidence="2">Putative tir domain protein</fullName>
    </submittedName>
</protein>
<dbReference type="GO" id="GO:0070976">
    <property type="term" value="F:TIR domain binding"/>
    <property type="evidence" value="ECO:0007669"/>
    <property type="project" value="InterPro"/>
</dbReference>
<dbReference type="SUPFAM" id="SSF47986">
    <property type="entry name" value="DEATH domain"/>
    <property type="match status" value="1"/>
</dbReference>
<evidence type="ECO:0000259" key="1">
    <source>
        <dbReference type="PROSITE" id="PS50104"/>
    </source>
</evidence>
<reference evidence="2" key="1">
    <citation type="journal article" date="2015" name="J. Med. Entomol.">
        <title>A Deep Insight Into the Sialotranscriptome of the Chagas Disease Vector, Panstrongylus megistus (Hemiptera: Heteroptera).</title>
        <authorList>
            <person name="Ribeiro J.M."/>
            <person name="Schwarz A."/>
            <person name="Francischetti I.M."/>
        </authorList>
    </citation>
    <scope>NUCLEOTIDE SEQUENCE</scope>
    <source>
        <tissue evidence="2">Salivary glands</tissue>
    </source>
</reference>
<dbReference type="GO" id="GO:0050830">
    <property type="term" value="P:defense response to Gram-positive bacterium"/>
    <property type="evidence" value="ECO:0007669"/>
    <property type="project" value="TreeGrafter"/>
</dbReference>
<feature type="domain" description="TIR" evidence="1">
    <location>
        <begin position="143"/>
        <end position="275"/>
    </location>
</feature>
<dbReference type="GO" id="GO:0034142">
    <property type="term" value="P:toll-like receptor 4 signaling pathway"/>
    <property type="evidence" value="ECO:0007669"/>
    <property type="project" value="TreeGrafter"/>
</dbReference>
<evidence type="ECO:0000313" key="2">
    <source>
        <dbReference type="EMBL" id="JAC87128.1"/>
    </source>
</evidence>
<dbReference type="InterPro" id="IPR000157">
    <property type="entry name" value="TIR_dom"/>
</dbReference>
<dbReference type="InterPro" id="IPR017281">
    <property type="entry name" value="Myelin_different_resp_MyD88"/>
</dbReference>
<organism evidence="2">
    <name type="scientific">Panstrongylus megistus</name>
    <dbReference type="NCBI Taxonomy" id="65343"/>
    <lineage>
        <taxon>Eukaryota</taxon>
        <taxon>Metazoa</taxon>
        <taxon>Ecdysozoa</taxon>
        <taxon>Arthropoda</taxon>
        <taxon>Hexapoda</taxon>
        <taxon>Insecta</taxon>
        <taxon>Pterygota</taxon>
        <taxon>Neoptera</taxon>
        <taxon>Paraneoptera</taxon>
        <taxon>Hemiptera</taxon>
        <taxon>Heteroptera</taxon>
        <taxon>Panheteroptera</taxon>
        <taxon>Cimicomorpha</taxon>
        <taxon>Reduviidae</taxon>
        <taxon>Triatominae</taxon>
        <taxon>Panstrongylus</taxon>
    </lineage>
</organism>
<dbReference type="PROSITE" id="PS50104">
    <property type="entry name" value="TIR"/>
    <property type="match status" value="1"/>
</dbReference>
<dbReference type="AlphaFoldDB" id="A0A069DSQ5"/>
<dbReference type="GO" id="GO:0005886">
    <property type="term" value="C:plasma membrane"/>
    <property type="evidence" value="ECO:0007669"/>
    <property type="project" value="TreeGrafter"/>
</dbReference>
<sequence>ESIDFSQVPLIALKSKTRCAISQMLNAIKIIPSPSGLPRDWRGLAHFSGVDLPPINSCDPTNLIFEKWSSCSQANFAQLIEAFKELDRRDVLYDTLSMIESDASVYLKSKCTDNQLVTNNVDEEKHILTVDDVRLTRNGKEPQFYDAFLLYSDADTEFAMQIVDKLENHYNLKLCLKDRDLVGGIGFEHEAIMRLISERCHRLIIVVSPSFLDSSANKFFVTFAQAIGIKQGHRKIIPCLYKRFQLPEELRYYYVLDYTRKSQLWDFWTILHKSVITSNTISLSENNLEPVCIKELPNEEAALAIDYKKPEVWDCPVKNKEQSKKMEDQNSLAVSESDESQLKVKTVENAECPKSPSLSLFKKVLPKSLKEKPRAKIWFKKKKKKLAITS</sequence>
<dbReference type="InterPro" id="IPR011029">
    <property type="entry name" value="DEATH-like_dom_sf"/>
</dbReference>
<dbReference type="EMBL" id="GBGD01001761">
    <property type="protein sequence ID" value="JAC87128.1"/>
    <property type="molecule type" value="mRNA"/>
</dbReference>
<dbReference type="GO" id="GO:0002755">
    <property type="term" value="P:MyD88-dependent toll-like receptor signaling pathway"/>
    <property type="evidence" value="ECO:0007669"/>
    <property type="project" value="InterPro"/>
</dbReference>
<dbReference type="Pfam" id="PF13676">
    <property type="entry name" value="TIR_2"/>
    <property type="match status" value="1"/>
</dbReference>
<dbReference type="Gene3D" id="1.10.533.10">
    <property type="entry name" value="Death Domain, Fas"/>
    <property type="match status" value="1"/>
</dbReference>
<dbReference type="PANTHER" id="PTHR15079:SF3">
    <property type="entry name" value="MYELOID DIFFERENTIATION PRIMARY RESPONSE PROTEIN MYD88"/>
    <property type="match status" value="1"/>
</dbReference>